<dbReference type="EMBL" id="MN740790">
    <property type="protein sequence ID" value="QHU11827.1"/>
    <property type="molecule type" value="Genomic_DNA"/>
</dbReference>
<proteinExistence type="predicted"/>
<organism evidence="1">
    <name type="scientific">viral metagenome</name>
    <dbReference type="NCBI Taxonomy" id="1070528"/>
    <lineage>
        <taxon>unclassified sequences</taxon>
        <taxon>metagenomes</taxon>
        <taxon>organismal metagenomes</taxon>
    </lineage>
</organism>
<evidence type="ECO:0000313" key="1">
    <source>
        <dbReference type="EMBL" id="QHU11827.1"/>
    </source>
</evidence>
<protein>
    <submittedName>
        <fullName evidence="1">Uncharacterized protein</fullName>
    </submittedName>
</protein>
<accession>A0A6C0K535</accession>
<sequence length="63" mass="6882">MSLSFFLEVSAPVLALALAMESMENHDMFLGDPVCTSDNTYAVDNPTDRNTKTMISSLSLIPQ</sequence>
<name>A0A6C0K535_9ZZZZ</name>
<dbReference type="AlphaFoldDB" id="A0A6C0K535"/>
<reference evidence="1" key="1">
    <citation type="journal article" date="2020" name="Nature">
        <title>Giant virus diversity and host interactions through global metagenomics.</title>
        <authorList>
            <person name="Schulz F."/>
            <person name="Roux S."/>
            <person name="Paez-Espino D."/>
            <person name="Jungbluth S."/>
            <person name="Walsh D.A."/>
            <person name="Denef V.J."/>
            <person name="McMahon K.D."/>
            <person name="Konstantinidis K.T."/>
            <person name="Eloe-Fadrosh E.A."/>
            <person name="Kyrpides N.C."/>
            <person name="Woyke T."/>
        </authorList>
    </citation>
    <scope>NUCLEOTIDE SEQUENCE</scope>
    <source>
        <strain evidence="1">GVMAG-S-1101169-75</strain>
    </source>
</reference>